<sequence length="111" mass="13360">MKISDGNKYFSKHILTQYQAQGYYTIWYTFSKTEIFIYFLTVYPGKYFLLRYRDSTMNWRRHENRRMSWLERTRNLLMTFTMPATPLLNSPVVSTNWELNCADSRGLLSSS</sequence>
<evidence type="ECO:0000313" key="1">
    <source>
        <dbReference type="EMBL" id="CAG6699920.1"/>
    </source>
</evidence>
<proteinExistence type="predicted"/>
<dbReference type="EMBL" id="HBUF01339183">
    <property type="protein sequence ID" value="CAG6699920.1"/>
    <property type="molecule type" value="Transcribed_RNA"/>
</dbReference>
<reference evidence="1" key="1">
    <citation type="submission" date="2021-05" db="EMBL/GenBank/DDBJ databases">
        <authorList>
            <person name="Alioto T."/>
            <person name="Alioto T."/>
            <person name="Gomez Garrido J."/>
        </authorList>
    </citation>
    <scope>NUCLEOTIDE SEQUENCE</scope>
</reference>
<accession>A0A8D8XME4</accession>
<organism evidence="1">
    <name type="scientific">Cacopsylla melanoneura</name>
    <dbReference type="NCBI Taxonomy" id="428564"/>
    <lineage>
        <taxon>Eukaryota</taxon>
        <taxon>Metazoa</taxon>
        <taxon>Ecdysozoa</taxon>
        <taxon>Arthropoda</taxon>
        <taxon>Hexapoda</taxon>
        <taxon>Insecta</taxon>
        <taxon>Pterygota</taxon>
        <taxon>Neoptera</taxon>
        <taxon>Paraneoptera</taxon>
        <taxon>Hemiptera</taxon>
        <taxon>Sternorrhyncha</taxon>
        <taxon>Psylloidea</taxon>
        <taxon>Psyllidae</taxon>
        <taxon>Psyllinae</taxon>
        <taxon>Cacopsylla</taxon>
    </lineage>
</organism>
<name>A0A8D8XME4_9HEMI</name>
<dbReference type="AlphaFoldDB" id="A0A8D8XME4"/>
<dbReference type="EMBL" id="HBUF01339184">
    <property type="protein sequence ID" value="CAG6699924.1"/>
    <property type="molecule type" value="Transcribed_RNA"/>
</dbReference>
<protein>
    <submittedName>
        <fullName evidence="1">Uncharacterized protein</fullName>
    </submittedName>
</protein>